<evidence type="ECO:0000313" key="3">
    <source>
        <dbReference type="EMBL" id="KAH7125026.1"/>
    </source>
</evidence>
<organism evidence="3 4">
    <name type="scientific">Dactylonectria estremocensis</name>
    <dbReference type="NCBI Taxonomy" id="1079267"/>
    <lineage>
        <taxon>Eukaryota</taxon>
        <taxon>Fungi</taxon>
        <taxon>Dikarya</taxon>
        <taxon>Ascomycota</taxon>
        <taxon>Pezizomycotina</taxon>
        <taxon>Sordariomycetes</taxon>
        <taxon>Hypocreomycetidae</taxon>
        <taxon>Hypocreales</taxon>
        <taxon>Nectriaceae</taxon>
        <taxon>Dactylonectria</taxon>
    </lineage>
</organism>
<dbReference type="GO" id="GO:0006508">
    <property type="term" value="P:proteolysis"/>
    <property type="evidence" value="ECO:0007669"/>
    <property type="project" value="InterPro"/>
</dbReference>
<reference evidence="3" key="1">
    <citation type="journal article" date="2021" name="Nat. Commun.">
        <title>Genetic determinants of endophytism in the Arabidopsis root mycobiome.</title>
        <authorList>
            <person name="Mesny F."/>
            <person name="Miyauchi S."/>
            <person name="Thiergart T."/>
            <person name="Pickel B."/>
            <person name="Atanasova L."/>
            <person name="Karlsson M."/>
            <person name="Huettel B."/>
            <person name="Barry K.W."/>
            <person name="Haridas S."/>
            <person name="Chen C."/>
            <person name="Bauer D."/>
            <person name="Andreopoulos W."/>
            <person name="Pangilinan J."/>
            <person name="LaButti K."/>
            <person name="Riley R."/>
            <person name="Lipzen A."/>
            <person name="Clum A."/>
            <person name="Drula E."/>
            <person name="Henrissat B."/>
            <person name="Kohler A."/>
            <person name="Grigoriev I.V."/>
            <person name="Martin F.M."/>
            <person name="Hacquard S."/>
        </authorList>
    </citation>
    <scope>NUCLEOTIDE SEQUENCE</scope>
    <source>
        <strain evidence="3">MPI-CAGE-AT-0021</strain>
    </source>
</reference>
<comment type="caution">
    <text evidence="3">The sequence shown here is derived from an EMBL/GenBank/DDBJ whole genome shotgun (WGS) entry which is preliminary data.</text>
</comment>
<dbReference type="EMBL" id="JAGMUU010000024">
    <property type="protein sequence ID" value="KAH7125026.1"/>
    <property type="molecule type" value="Genomic_DNA"/>
</dbReference>
<dbReference type="GO" id="GO:0004198">
    <property type="term" value="F:calcium-dependent cysteine-type endopeptidase activity"/>
    <property type="evidence" value="ECO:0007669"/>
    <property type="project" value="InterPro"/>
</dbReference>
<evidence type="ECO:0000259" key="2">
    <source>
        <dbReference type="PROSITE" id="PS50203"/>
    </source>
</evidence>
<comment type="caution">
    <text evidence="1">Lacks conserved residue(s) required for the propagation of feature annotation.</text>
</comment>
<gene>
    <name evidence="3" type="ORF">B0J13DRAFT_647175</name>
</gene>
<protein>
    <recommendedName>
        <fullName evidence="2">Calpain catalytic domain-containing protein</fullName>
    </recommendedName>
</protein>
<dbReference type="AlphaFoldDB" id="A0A9P9ILP9"/>
<dbReference type="Proteomes" id="UP000717696">
    <property type="component" value="Unassembled WGS sequence"/>
</dbReference>
<dbReference type="SUPFAM" id="SSF54001">
    <property type="entry name" value="Cysteine proteinases"/>
    <property type="match status" value="1"/>
</dbReference>
<evidence type="ECO:0000256" key="1">
    <source>
        <dbReference type="PROSITE-ProRule" id="PRU00239"/>
    </source>
</evidence>
<evidence type="ECO:0000313" key="4">
    <source>
        <dbReference type="Proteomes" id="UP000717696"/>
    </source>
</evidence>
<proteinExistence type="predicted"/>
<keyword evidence="4" id="KW-1185">Reference proteome</keyword>
<dbReference type="InterPro" id="IPR038765">
    <property type="entry name" value="Papain-like_cys_pep_sf"/>
</dbReference>
<dbReference type="InterPro" id="IPR001300">
    <property type="entry name" value="Peptidase_C2_calpain_cat"/>
</dbReference>
<feature type="domain" description="Calpain catalytic" evidence="2">
    <location>
        <begin position="93"/>
        <end position="263"/>
    </location>
</feature>
<sequence>MFLQTNYDELFDMMHDSVIFTGLRLNEKDRKAEKLSEKDMRILNERDLMTPDLSEAGKLDDLERTGLKDLGKTSSTWFFMLTPWARRCPTASWLIAALFSVFWADPHTINRATRIHQEKNEKKRLYIKLHDKGDDNNARTETVEVDYEIPINNSNNMPLYCRSSDSAGIWPALYEKAFAKWITGSSSEEPGVTQTPWHRYMATINPMAAWTYVIGNNFKSSSIVANHAYSILGYTILGDKQYVVFRNTWGVTEPIGLNSYPMK</sequence>
<dbReference type="PROSITE" id="PS50203">
    <property type="entry name" value="CALPAIN_CAT"/>
    <property type="match status" value="1"/>
</dbReference>
<name>A0A9P9ILP9_9HYPO</name>
<accession>A0A9P9ILP9</accession>
<dbReference type="OrthoDB" id="424753at2759"/>